<keyword evidence="9" id="KW-1133">Transmembrane helix</keyword>
<dbReference type="InterPro" id="IPR017927">
    <property type="entry name" value="FAD-bd_FR_type"/>
</dbReference>
<keyword evidence="9" id="KW-0472">Membrane</keyword>
<dbReference type="STRING" id="321763.SAMN04488692_105105"/>
<evidence type="ECO:0000256" key="7">
    <source>
        <dbReference type="ARBA" id="ARBA00023004"/>
    </source>
</evidence>
<keyword evidence="5" id="KW-0274">FAD</keyword>
<dbReference type="SUPFAM" id="SSF52343">
    <property type="entry name" value="Ferredoxin reductase-like, C-terminal NADP-linked domain"/>
    <property type="match status" value="1"/>
</dbReference>
<dbReference type="PANTHER" id="PTHR47354">
    <property type="entry name" value="NADH OXIDOREDUCTASE HCR"/>
    <property type="match status" value="1"/>
</dbReference>
<dbReference type="GO" id="GO:0046872">
    <property type="term" value="F:metal ion binding"/>
    <property type="evidence" value="ECO:0007669"/>
    <property type="project" value="UniProtKB-KW"/>
</dbReference>
<evidence type="ECO:0000256" key="5">
    <source>
        <dbReference type="ARBA" id="ARBA00022827"/>
    </source>
</evidence>
<dbReference type="PRINTS" id="PR00406">
    <property type="entry name" value="CYTB5RDTASE"/>
</dbReference>
<feature type="transmembrane region" description="Helical" evidence="9">
    <location>
        <begin position="126"/>
        <end position="148"/>
    </location>
</feature>
<gene>
    <name evidence="12" type="ORF">SAMN04488692_105105</name>
</gene>
<feature type="domain" description="FAD-binding FR-type" evidence="11">
    <location>
        <begin position="265"/>
        <end position="367"/>
    </location>
</feature>
<dbReference type="GO" id="GO:0050660">
    <property type="term" value="F:flavin adenine dinucleotide binding"/>
    <property type="evidence" value="ECO:0007669"/>
    <property type="project" value="TreeGrafter"/>
</dbReference>
<keyword evidence="3" id="KW-0001">2Fe-2S</keyword>
<keyword evidence="6" id="KW-0560">Oxidoreductase</keyword>
<accession>A0A1G9KUA5</accession>
<evidence type="ECO:0000256" key="2">
    <source>
        <dbReference type="ARBA" id="ARBA00022630"/>
    </source>
</evidence>
<dbReference type="InterPro" id="IPR017900">
    <property type="entry name" value="4Fe4S_Fe_S_CS"/>
</dbReference>
<keyword evidence="7" id="KW-0408">Iron</keyword>
<dbReference type="InterPro" id="IPR001709">
    <property type="entry name" value="Flavoprot_Pyr_Nucl_cyt_Rdtase"/>
</dbReference>
<dbReference type="Pfam" id="PF00175">
    <property type="entry name" value="NAD_binding_1"/>
    <property type="match status" value="1"/>
</dbReference>
<dbReference type="OrthoDB" id="9786132at2"/>
<evidence type="ECO:0000259" key="11">
    <source>
        <dbReference type="PROSITE" id="PS51384"/>
    </source>
</evidence>
<dbReference type="PROSITE" id="PS00198">
    <property type="entry name" value="4FE4S_FER_1"/>
    <property type="match status" value="1"/>
</dbReference>
<dbReference type="SUPFAM" id="SSF54862">
    <property type="entry name" value="4Fe-4S ferredoxins"/>
    <property type="match status" value="1"/>
</dbReference>
<evidence type="ECO:0000256" key="3">
    <source>
        <dbReference type="ARBA" id="ARBA00022714"/>
    </source>
</evidence>
<evidence type="ECO:0000256" key="1">
    <source>
        <dbReference type="ARBA" id="ARBA00001974"/>
    </source>
</evidence>
<dbReference type="AlphaFoldDB" id="A0A1G9KUA5"/>
<name>A0A1G9KUA5_9FIRM</name>
<dbReference type="SUPFAM" id="SSF63380">
    <property type="entry name" value="Riboflavin synthase domain-like"/>
    <property type="match status" value="1"/>
</dbReference>
<evidence type="ECO:0000259" key="10">
    <source>
        <dbReference type="PROSITE" id="PS51379"/>
    </source>
</evidence>
<dbReference type="InterPro" id="IPR008333">
    <property type="entry name" value="Cbr1-like_FAD-bd_dom"/>
</dbReference>
<dbReference type="PROSITE" id="PS51384">
    <property type="entry name" value="FAD_FR"/>
    <property type="match status" value="1"/>
</dbReference>
<dbReference type="CDD" id="cd00322">
    <property type="entry name" value="FNR_like"/>
    <property type="match status" value="1"/>
</dbReference>
<protein>
    <submittedName>
        <fullName evidence="12">Ferredoxin-NADP reductase</fullName>
    </submittedName>
</protein>
<dbReference type="InterPro" id="IPR017938">
    <property type="entry name" value="Riboflavin_synthase-like_b-brl"/>
</dbReference>
<dbReference type="InterPro" id="IPR050415">
    <property type="entry name" value="MRET"/>
</dbReference>
<dbReference type="PRINTS" id="PR00371">
    <property type="entry name" value="FPNCR"/>
</dbReference>
<keyword evidence="13" id="KW-1185">Reference proteome</keyword>
<evidence type="ECO:0000256" key="4">
    <source>
        <dbReference type="ARBA" id="ARBA00022723"/>
    </source>
</evidence>
<evidence type="ECO:0000313" key="13">
    <source>
        <dbReference type="Proteomes" id="UP000199476"/>
    </source>
</evidence>
<keyword evidence="9" id="KW-0812">Transmembrane</keyword>
<dbReference type="Proteomes" id="UP000199476">
    <property type="component" value="Unassembled WGS sequence"/>
</dbReference>
<dbReference type="GO" id="GO:0051537">
    <property type="term" value="F:2 iron, 2 sulfur cluster binding"/>
    <property type="evidence" value="ECO:0007669"/>
    <property type="project" value="UniProtKB-KW"/>
</dbReference>
<organism evidence="12 13">
    <name type="scientific">Halarsenatibacter silvermanii</name>
    <dbReference type="NCBI Taxonomy" id="321763"/>
    <lineage>
        <taxon>Bacteria</taxon>
        <taxon>Bacillati</taxon>
        <taxon>Bacillota</taxon>
        <taxon>Clostridia</taxon>
        <taxon>Halanaerobiales</taxon>
        <taxon>Halarsenatibacteraceae</taxon>
        <taxon>Halarsenatibacter</taxon>
    </lineage>
</organism>
<keyword evidence="8" id="KW-0411">Iron-sulfur</keyword>
<dbReference type="RefSeq" id="WP_089758917.1">
    <property type="nucleotide sequence ID" value="NZ_FNGO01000005.1"/>
</dbReference>
<dbReference type="PANTHER" id="PTHR47354:SF8">
    <property type="entry name" value="1,2-PHENYLACETYL-COA EPOXIDASE, SUBUNIT E"/>
    <property type="match status" value="1"/>
</dbReference>
<dbReference type="InterPro" id="IPR017896">
    <property type="entry name" value="4Fe4S_Fe-S-bd"/>
</dbReference>
<proteinExistence type="predicted"/>
<evidence type="ECO:0000256" key="8">
    <source>
        <dbReference type="ARBA" id="ARBA00023014"/>
    </source>
</evidence>
<dbReference type="InterPro" id="IPR001433">
    <property type="entry name" value="OxRdtase_FAD/NAD-bd"/>
</dbReference>
<dbReference type="GO" id="GO:0016491">
    <property type="term" value="F:oxidoreductase activity"/>
    <property type="evidence" value="ECO:0007669"/>
    <property type="project" value="UniProtKB-KW"/>
</dbReference>
<dbReference type="InterPro" id="IPR039261">
    <property type="entry name" value="FNR_nucleotide-bd"/>
</dbReference>
<dbReference type="Gene3D" id="3.30.70.20">
    <property type="match status" value="1"/>
</dbReference>
<evidence type="ECO:0000313" key="12">
    <source>
        <dbReference type="EMBL" id="SDL53262.1"/>
    </source>
</evidence>
<dbReference type="Pfam" id="PF00970">
    <property type="entry name" value="FAD_binding_6"/>
    <property type="match status" value="1"/>
</dbReference>
<keyword evidence="4" id="KW-0479">Metal-binding</keyword>
<evidence type="ECO:0000256" key="9">
    <source>
        <dbReference type="SAM" id="Phobius"/>
    </source>
</evidence>
<dbReference type="Gene3D" id="2.40.30.10">
    <property type="entry name" value="Translation factors"/>
    <property type="match status" value="1"/>
</dbReference>
<dbReference type="EMBL" id="FNGO01000005">
    <property type="protein sequence ID" value="SDL53262.1"/>
    <property type="molecule type" value="Genomic_DNA"/>
</dbReference>
<dbReference type="Gene3D" id="3.40.50.80">
    <property type="entry name" value="Nucleotide-binding domain of ferredoxin-NADP reductase (FNR) module"/>
    <property type="match status" value="1"/>
</dbReference>
<sequence length="501" mass="56990">MSEATDVSFNIKTDRTFSWVRDYGWTVTLLIGIGGHFLPHLGLLVPPIMAAMIIMSLMKGKYWCGNFCPHGSFFDELVMRVSRSSKIPNIFKSKITIGLVLIYFIYNMSSRIAEAIFTIGEIPLHHSFGFIFARTYLMVVIAGGLLGIAINSRTWCQFCPMGTMQVFFYKIGQAFNLNSGRDEKVTIEHPEKCLSCGQCSRVCPMELTPYQDFQEYDEHNQFEAEKCIRCKTCVENCPADVLQMADSEEAAAVRANADLEGYENYEYFDARIAEINELKDDVREYTFELIDPGKMDFHPGQFLLWKVDSERKIYKAYTISSAAPDNSEVTVTIKKIDQGYGTSIIFSEFSEGDRVELKGPLGEEITIDTDYDHLLMISNGIGITPFVSTVEKFLTEDHPEEYDGEATLLYGVRYEENLVYDDFFTSAAEENDKFDYHHILSRPRTNGYPEGYVTHILEDLEIEENTGVYMCGTPAMVSDAYDILDEKGISREDIYHESFAV</sequence>
<feature type="domain" description="4Fe-4S ferredoxin-type" evidence="10">
    <location>
        <begin position="218"/>
        <end position="247"/>
    </location>
</feature>
<dbReference type="Pfam" id="PF12801">
    <property type="entry name" value="Fer4_5"/>
    <property type="match status" value="2"/>
</dbReference>
<feature type="domain" description="4Fe-4S ferredoxin-type" evidence="10">
    <location>
        <begin position="183"/>
        <end position="213"/>
    </location>
</feature>
<reference evidence="12 13" key="1">
    <citation type="submission" date="2016-10" db="EMBL/GenBank/DDBJ databases">
        <authorList>
            <person name="de Groot N.N."/>
        </authorList>
    </citation>
    <scope>NUCLEOTIDE SEQUENCE [LARGE SCALE GENOMIC DNA]</scope>
    <source>
        <strain evidence="12 13">SLAS-1</strain>
    </source>
</reference>
<keyword evidence="2" id="KW-0285">Flavoprotein</keyword>
<comment type="cofactor">
    <cofactor evidence="1">
        <name>FAD</name>
        <dbReference type="ChEBI" id="CHEBI:57692"/>
    </cofactor>
</comment>
<evidence type="ECO:0000256" key="6">
    <source>
        <dbReference type="ARBA" id="ARBA00023002"/>
    </source>
</evidence>
<dbReference type="Pfam" id="PF13187">
    <property type="entry name" value="Fer4_9"/>
    <property type="match status" value="1"/>
</dbReference>
<dbReference type="PROSITE" id="PS51379">
    <property type="entry name" value="4FE4S_FER_2"/>
    <property type="match status" value="2"/>
</dbReference>